<dbReference type="GO" id="GO:0016151">
    <property type="term" value="F:nickel cation binding"/>
    <property type="evidence" value="ECO:0007669"/>
    <property type="project" value="UniProtKB-UniRule"/>
</dbReference>
<keyword evidence="5" id="KW-1185">Reference proteome</keyword>
<sequence>MPGSSTGQASARDIDLERAVGASRVVFAGDASGTRIVDTYQKFPIALAFPGVDGRRSLEAVVINCSGGIAGGDRLDVDVVARGAASVAVTTQAAEKVYRALDRPAQITTRLSAHETARLAWLPQETIIFDRARVKRRTELDLRSGVEVIALEWLVLGRIDSGEEVRGGYVLDSWRVKLDGRLLWADAFLISDDTFAHLHRDALLSNWRAVGTLIYFGPSLARRLDVLREIASSLGCKCAATIVGAIIIVRLAAIAGADLKRELRSLLDQFSRELGTGPFAVPKMWSC</sequence>
<dbReference type="PANTHER" id="PTHR33643:SF1">
    <property type="entry name" value="UREASE ACCESSORY PROTEIN D"/>
    <property type="match status" value="1"/>
</dbReference>
<comment type="subunit">
    <text evidence="3">UreD, UreF and UreG form a complex that acts as a GTP-hydrolysis-dependent molecular chaperone, activating the urease apoprotein by helping to assemble the nickel containing metallocenter of UreC. The UreE protein probably delivers the nickel.</text>
</comment>
<evidence type="ECO:0000256" key="3">
    <source>
        <dbReference type="HAMAP-Rule" id="MF_01384"/>
    </source>
</evidence>
<evidence type="ECO:0000313" key="5">
    <source>
        <dbReference type="Proteomes" id="UP000328092"/>
    </source>
</evidence>
<comment type="function">
    <text evidence="3">Required for maturation of urease via the functional incorporation of the urease nickel metallocenter.</text>
</comment>
<comment type="subcellular location">
    <subcellularLocation>
        <location evidence="3">Cytoplasm</location>
    </subcellularLocation>
</comment>
<reference evidence="4" key="1">
    <citation type="submission" date="2019-02" db="EMBL/GenBank/DDBJ databases">
        <authorList>
            <person name="Pothier F.J."/>
        </authorList>
    </citation>
    <scope>NUCLEOTIDE SEQUENCE</scope>
    <source>
        <strain evidence="4">CI-1B</strain>
    </source>
</reference>
<evidence type="ECO:0000313" key="4">
    <source>
        <dbReference type="EMBL" id="VIO72795.1"/>
    </source>
</evidence>
<gene>
    <name evidence="4" type="primary">ureD_3</name>
    <name evidence="3" type="synonym">ureD</name>
    <name evidence="4" type="ORF">CI1B_44420</name>
</gene>
<accession>A0A508TBE9</accession>
<dbReference type="Pfam" id="PF01774">
    <property type="entry name" value="UreD"/>
    <property type="match status" value="1"/>
</dbReference>
<dbReference type="PANTHER" id="PTHR33643">
    <property type="entry name" value="UREASE ACCESSORY PROTEIN D"/>
    <property type="match status" value="1"/>
</dbReference>
<proteinExistence type="inferred from homology"/>
<dbReference type="Proteomes" id="UP000328092">
    <property type="component" value="Unassembled WGS sequence"/>
</dbReference>
<comment type="similarity">
    <text evidence="1 3">Belongs to the UreD family.</text>
</comment>
<dbReference type="AlphaFoldDB" id="A0A508TBE9"/>
<keyword evidence="3" id="KW-0963">Cytoplasm</keyword>
<comment type="caution">
    <text evidence="4">The sequence shown here is derived from an EMBL/GenBank/DDBJ whole genome shotgun (WGS) entry which is preliminary data.</text>
</comment>
<dbReference type="GO" id="GO:0005737">
    <property type="term" value="C:cytoplasm"/>
    <property type="evidence" value="ECO:0007669"/>
    <property type="project" value="UniProtKB-SubCell"/>
</dbReference>
<keyword evidence="3" id="KW-0996">Nickel insertion</keyword>
<evidence type="ECO:0000256" key="2">
    <source>
        <dbReference type="ARBA" id="ARBA00023186"/>
    </source>
</evidence>
<organism evidence="4 5">
    <name type="scientific">Bradyrhizobium ivorense</name>
    <dbReference type="NCBI Taxonomy" id="2511166"/>
    <lineage>
        <taxon>Bacteria</taxon>
        <taxon>Pseudomonadati</taxon>
        <taxon>Pseudomonadota</taxon>
        <taxon>Alphaproteobacteria</taxon>
        <taxon>Hyphomicrobiales</taxon>
        <taxon>Nitrobacteraceae</taxon>
        <taxon>Bradyrhizobium</taxon>
    </lineage>
</organism>
<evidence type="ECO:0000256" key="1">
    <source>
        <dbReference type="ARBA" id="ARBA00007177"/>
    </source>
</evidence>
<keyword evidence="2 3" id="KW-0143">Chaperone</keyword>
<dbReference type="EMBL" id="CAADFC020000016">
    <property type="protein sequence ID" value="VIO72795.1"/>
    <property type="molecule type" value="Genomic_DNA"/>
</dbReference>
<dbReference type="InterPro" id="IPR002669">
    <property type="entry name" value="UreD"/>
</dbReference>
<dbReference type="HAMAP" id="MF_01384">
    <property type="entry name" value="UreD"/>
    <property type="match status" value="1"/>
</dbReference>
<protein>
    <recommendedName>
        <fullName evidence="3">Urease accessory protein UreD</fullName>
    </recommendedName>
</protein>
<name>A0A508TBE9_9BRAD</name>